<keyword evidence="1 3" id="KW-0378">Hydrolase</keyword>
<dbReference type="Proteomes" id="UP000077868">
    <property type="component" value="Chromosome"/>
</dbReference>
<reference evidence="3 4" key="1">
    <citation type="submission" date="2016-03" db="EMBL/GenBank/DDBJ databases">
        <title>Complete genome sequence of a soil Actinobacterium, Nocardioides dokdonensis FR1436.</title>
        <authorList>
            <person name="Kwon S.-K."/>
            <person name="Kim K."/>
            <person name="Kim J.F."/>
        </authorList>
    </citation>
    <scope>NUCLEOTIDE SEQUENCE [LARGE SCALE GENOMIC DNA]</scope>
    <source>
        <strain evidence="3 4">FR1436</strain>
    </source>
</reference>
<dbReference type="GO" id="GO:0016787">
    <property type="term" value="F:hydrolase activity"/>
    <property type="evidence" value="ECO:0007669"/>
    <property type="project" value="UniProtKB-KW"/>
</dbReference>
<dbReference type="PANTHER" id="PTHR48081:SF8">
    <property type="entry name" value="ALPHA_BETA HYDROLASE FOLD-3 DOMAIN-CONTAINING PROTEIN-RELATED"/>
    <property type="match status" value="1"/>
</dbReference>
<dbReference type="Gene3D" id="3.40.50.1820">
    <property type="entry name" value="alpha/beta hydrolase"/>
    <property type="match status" value="1"/>
</dbReference>
<feature type="domain" description="Alpha/beta hydrolase fold-3" evidence="2">
    <location>
        <begin position="81"/>
        <end position="278"/>
    </location>
</feature>
<dbReference type="EC" id="3.1.1.83" evidence="3"/>
<dbReference type="InterPro" id="IPR029058">
    <property type="entry name" value="AB_hydrolase_fold"/>
</dbReference>
<evidence type="ECO:0000313" key="4">
    <source>
        <dbReference type="Proteomes" id="UP000077868"/>
    </source>
</evidence>
<keyword evidence="4" id="KW-1185">Reference proteome</keyword>
<protein>
    <submittedName>
        <fullName evidence="3">Monoterpene epsilon-lactone hydrolase</fullName>
        <ecNumber evidence="3">3.1.1.83</ecNumber>
    </submittedName>
</protein>
<proteinExistence type="predicted"/>
<dbReference type="AlphaFoldDB" id="A0A1A9GKV6"/>
<dbReference type="STRING" id="1300347.I601_1653"/>
<dbReference type="EMBL" id="CP015079">
    <property type="protein sequence ID" value="ANH38085.1"/>
    <property type="molecule type" value="Genomic_DNA"/>
</dbReference>
<accession>A0A1A9GKV6</accession>
<dbReference type="RefSeq" id="WP_068108095.1">
    <property type="nucleotide sequence ID" value="NZ_CP015079.1"/>
</dbReference>
<organism evidence="3 4">
    <name type="scientific">Nocardioides dokdonensis FR1436</name>
    <dbReference type="NCBI Taxonomy" id="1300347"/>
    <lineage>
        <taxon>Bacteria</taxon>
        <taxon>Bacillati</taxon>
        <taxon>Actinomycetota</taxon>
        <taxon>Actinomycetes</taxon>
        <taxon>Propionibacteriales</taxon>
        <taxon>Nocardioidaceae</taxon>
        <taxon>Nocardioides</taxon>
    </lineage>
</organism>
<sequence length="309" mass="33812">MPSLRHDLLALLVPRLRGAGAARDEDSERAAVEACHADLDRSLPTRAVPGLTRRFDHEVDHSAGFPVHVLTRRGASPSRTLLWLHGGGFVSPIDALHVRYVARLAAALDVRVVLPDYPLTPEHTWRDSHQALVDLATGWAGRGGLLLGGDSAGGGLALAVAQTLRDRGEVRPEHLLLISPWVDLTTSSPATSWFDRRDPWLQLSRMRLYARWWAGSADDQARPEVSPALGDLRDLPPTLMFCGSRDLLVPACRRLARRAADAGWDLTYVEEPGAIHVYPLLPGVPEAARAWDTTLELVQAALPDPESPR</sequence>
<evidence type="ECO:0000313" key="3">
    <source>
        <dbReference type="EMBL" id="ANH38085.1"/>
    </source>
</evidence>
<name>A0A1A9GKV6_9ACTN</name>
<evidence type="ECO:0000259" key="2">
    <source>
        <dbReference type="Pfam" id="PF07859"/>
    </source>
</evidence>
<dbReference type="OrthoDB" id="9803828at2"/>
<dbReference type="PATRIC" id="fig|1300347.3.peg.1653"/>
<dbReference type="InterPro" id="IPR013094">
    <property type="entry name" value="AB_hydrolase_3"/>
</dbReference>
<dbReference type="InterPro" id="IPR050300">
    <property type="entry name" value="GDXG_lipolytic_enzyme"/>
</dbReference>
<dbReference type="PANTHER" id="PTHR48081">
    <property type="entry name" value="AB HYDROLASE SUPERFAMILY PROTEIN C4A8.06C"/>
    <property type="match status" value="1"/>
</dbReference>
<evidence type="ECO:0000256" key="1">
    <source>
        <dbReference type="ARBA" id="ARBA00022801"/>
    </source>
</evidence>
<dbReference type="KEGG" id="ndk:I601_1653"/>
<gene>
    <name evidence="3" type="primary">mlhB_2</name>
    <name evidence="3" type="ORF">I601_1653</name>
</gene>
<dbReference type="Pfam" id="PF07859">
    <property type="entry name" value="Abhydrolase_3"/>
    <property type="match status" value="1"/>
</dbReference>
<dbReference type="SUPFAM" id="SSF53474">
    <property type="entry name" value="alpha/beta-Hydrolases"/>
    <property type="match status" value="1"/>
</dbReference>